<dbReference type="GO" id="GO:0005524">
    <property type="term" value="F:ATP binding"/>
    <property type="evidence" value="ECO:0007669"/>
    <property type="project" value="UniProtKB-KW"/>
</dbReference>
<dbReference type="CDD" id="cd01991">
    <property type="entry name" value="Asn_synthase_B_C"/>
    <property type="match status" value="1"/>
</dbReference>
<dbReference type="Pfam" id="PF00733">
    <property type="entry name" value="Asn_synthase"/>
    <property type="match status" value="1"/>
</dbReference>
<dbReference type="InterPro" id="IPR017932">
    <property type="entry name" value="GATase_2_dom"/>
</dbReference>
<evidence type="ECO:0000256" key="5">
    <source>
        <dbReference type="ARBA" id="ARBA00022840"/>
    </source>
</evidence>
<name>L0RAJ2_9BACT</name>
<evidence type="ECO:0000256" key="7">
    <source>
        <dbReference type="ARBA" id="ARBA00048741"/>
    </source>
</evidence>
<dbReference type="STRING" id="1121451.DESAM_20295"/>
<dbReference type="SUPFAM" id="SSF56235">
    <property type="entry name" value="N-terminal nucleophile aminohydrolases (Ntn hydrolases)"/>
    <property type="match status" value="1"/>
</dbReference>
<evidence type="ECO:0000256" key="8">
    <source>
        <dbReference type="PIRSR" id="PIRSR001589-1"/>
    </source>
</evidence>
<dbReference type="GO" id="GO:0006529">
    <property type="term" value="P:asparagine biosynthetic process"/>
    <property type="evidence" value="ECO:0007669"/>
    <property type="project" value="UniProtKB-KW"/>
</dbReference>
<dbReference type="InterPro" id="IPR006426">
    <property type="entry name" value="Asn_synth_AEB"/>
</dbReference>
<protein>
    <recommendedName>
        <fullName evidence="3">asparagine synthase (glutamine-hydrolyzing)</fullName>
        <ecNumber evidence="3">6.3.5.4</ecNumber>
    </recommendedName>
</protein>
<dbReference type="NCBIfam" id="TIGR01536">
    <property type="entry name" value="asn_synth_AEB"/>
    <property type="match status" value="1"/>
</dbReference>
<comment type="pathway">
    <text evidence="1">Amino-acid biosynthesis; L-asparagine biosynthesis; L-asparagine from L-aspartate (L-Gln route): step 1/1.</text>
</comment>
<dbReference type="InterPro" id="IPR029055">
    <property type="entry name" value="Ntn_hydrolases_N"/>
</dbReference>
<dbReference type="eggNOG" id="COG0367">
    <property type="taxonomic scope" value="Bacteria"/>
</dbReference>
<feature type="binding site" evidence="9">
    <location>
        <begin position="353"/>
        <end position="354"/>
    </location>
    <ligand>
        <name>ATP</name>
        <dbReference type="ChEBI" id="CHEBI:30616"/>
    </ligand>
</feature>
<comment type="similarity">
    <text evidence="2">Belongs to the asparagine synthetase family.</text>
</comment>
<dbReference type="AlphaFoldDB" id="L0RAJ2"/>
<evidence type="ECO:0000259" key="11">
    <source>
        <dbReference type="PROSITE" id="PS51278"/>
    </source>
</evidence>
<evidence type="ECO:0000256" key="1">
    <source>
        <dbReference type="ARBA" id="ARBA00005187"/>
    </source>
</evidence>
<keyword evidence="4 9" id="KW-0547">Nucleotide-binding</keyword>
<dbReference type="SUPFAM" id="SSF52402">
    <property type="entry name" value="Adenine nucleotide alpha hydrolases-like"/>
    <property type="match status" value="1"/>
</dbReference>
<dbReference type="PIRSF" id="PIRSF001589">
    <property type="entry name" value="Asn_synthetase_glu-h"/>
    <property type="match status" value="1"/>
</dbReference>
<dbReference type="PATRIC" id="fig|1121451.3.peg.569"/>
<keyword evidence="5 9" id="KW-0067">ATP-binding</keyword>
<accession>L0RAJ2</accession>
<dbReference type="GO" id="GO:0005829">
    <property type="term" value="C:cytosol"/>
    <property type="evidence" value="ECO:0007669"/>
    <property type="project" value="TreeGrafter"/>
</dbReference>
<dbReference type="OrthoDB" id="9763290at2"/>
<sequence length="570" mass="64312">MCGIAGIIAPYAAKHTPALLQMLEKIKHRGPDATGTAVFDNAALAHARLSIVDLVSGDQPLYGQGNTCVVFNGELYGYEELRCNMDYPFKTTSDTELLPALYQKYGNQFCEKVPGMFAFALWDDHNKRLICARDRFGEKPFFYAKADSGEFIFASELSSLLESGLIRATLNPKAVASYLALRYVPEDMCIYQNIRVLKPGHMLIYENDTITEHCYWTPPATTTQKISLQEASEEFSFLMDRAVRRCMVADVDVGLLLSGGLDSTTIAAIASQQMKLKAFSFGFTGEKNELPYAHEAASMYNLPLKEVHAAEIDFPHLLLTMCRIYGEPFADSSAIPTYLLCQKVREEVKVALSGDGGDELLAGYNYWYTPLLKYGNNGKKNIRWSEVAEHHWRDLQIFSADEIAGFGLPWVSRPQLLHTSGSVDDALRMDVAGFLPSDILKKTDRASMAHGLELRSPFLEKDLAEFLLALPWELKIHQNAEKLVMRRAFEQRWPESIRARRKQGFSGTIGSWMKSQEGLPLCMHYLANPKRKICSLIPAEQLKPYATMFSEKSWLLLVLAVWLEYNQWET</sequence>
<dbReference type="Pfam" id="PF13537">
    <property type="entry name" value="GATase_7"/>
    <property type="match status" value="1"/>
</dbReference>
<dbReference type="EC" id="6.3.5.4" evidence="3"/>
<dbReference type="GO" id="GO:0004066">
    <property type="term" value="F:asparagine synthase (glutamine-hydrolyzing) activity"/>
    <property type="evidence" value="ECO:0007669"/>
    <property type="project" value="UniProtKB-EC"/>
</dbReference>
<feature type="binding site" evidence="9">
    <location>
        <position position="256"/>
    </location>
    <ligand>
        <name>ATP</name>
        <dbReference type="ChEBI" id="CHEBI:30616"/>
    </ligand>
</feature>
<dbReference type="Gene3D" id="3.60.20.10">
    <property type="entry name" value="Glutamine Phosphoribosylpyrophosphate, subunit 1, domain 1"/>
    <property type="match status" value="1"/>
</dbReference>
<evidence type="ECO:0000256" key="9">
    <source>
        <dbReference type="PIRSR" id="PIRSR001589-2"/>
    </source>
</evidence>
<keyword evidence="12" id="KW-0436">Ligase</keyword>
<dbReference type="RefSeq" id="WP_015335196.1">
    <property type="nucleotide sequence ID" value="NC_020055.1"/>
</dbReference>
<keyword evidence="13" id="KW-1185">Reference proteome</keyword>
<feature type="active site" description="For GATase activity" evidence="8">
    <location>
        <position position="2"/>
    </location>
</feature>
<dbReference type="InterPro" id="IPR001962">
    <property type="entry name" value="Asn_synthase"/>
</dbReference>
<evidence type="ECO:0000313" key="12">
    <source>
        <dbReference type="EMBL" id="CCO22586.1"/>
    </source>
</evidence>
<keyword evidence="8" id="KW-0061">Asparagine biosynthesis</keyword>
<evidence type="ECO:0000256" key="4">
    <source>
        <dbReference type="ARBA" id="ARBA00022741"/>
    </source>
</evidence>
<comment type="catalytic activity">
    <reaction evidence="7">
        <text>L-aspartate + L-glutamine + ATP + H2O = L-asparagine + L-glutamate + AMP + diphosphate + H(+)</text>
        <dbReference type="Rhea" id="RHEA:12228"/>
        <dbReference type="ChEBI" id="CHEBI:15377"/>
        <dbReference type="ChEBI" id="CHEBI:15378"/>
        <dbReference type="ChEBI" id="CHEBI:29985"/>
        <dbReference type="ChEBI" id="CHEBI:29991"/>
        <dbReference type="ChEBI" id="CHEBI:30616"/>
        <dbReference type="ChEBI" id="CHEBI:33019"/>
        <dbReference type="ChEBI" id="CHEBI:58048"/>
        <dbReference type="ChEBI" id="CHEBI:58359"/>
        <dbReference type="ChEBI" id="CHEBI:456215"/>
        <dbReference type="EC" id="6.3.5.4"/>
    </reaction>
</comment>
<keyword evidence="6 8" id="KW-0315">Glutamine amidotransferase</keyword>
<dbReference type="Gene3D" id="3.40.50.620">
    <property type="entry name" value="HUPs"/>
    <property type="match status" value="1"/>
</dbReference>
<dbReference type="PANTHER" id="PTHR43284:SF1">
    <property type="entry name" value="ASPARAGINE SYNTHETASE"/>
    <property type="match status" value="1"/>
</dbReference>
<keyword evidence="8" id="KW-0028">Amino-acid biosynthesis</keyword>
<feature type="binding site" evidence="9">
    <location>
        <position position="94"/>
    </location>
    <ligand>
        <name>L-glutamine</name>
        <dbReference type="ChEBI" id="CHEBI:58359"/>
    </ligand>
</feature>
<evidence type="ECO:0000313" key="13">
    <source>
        <dbReference type="Proteomes" id="UP000010808"/>
    </source>
</evidence>
<feature type="site" description="Important for beta-aspartyl-AMP intermediate formation" evidence="10">
    <location>
        <position position="355"/>
    </location>
</feature>
<dbReference type="InterPro" id="IPR033738">
    <property type="entry name" value="AsnB_N"/>
</dbReference>
<evidence type="ECO:0000256" key="10">
    <source>
        <dbReference type="PIRSR" id="PIRSR001589-3"/>
    </source>
</evidence>
<dbReference type="InterPro" id="IPR014729">
    <property type="entry name" value="Rossmann-like_a/b/a_fold"/>
</dbReference>
<evidence type="ECO:0000256" key="2">
    <source>
        <dbReference type="ARBA" id="ARBA00005752"/>
    </source>
</evidence>
<dbReference type="PROSITE" id="PS51278">
    <property type="entry name" value="GATASE_TYPE_2"/>
    <property type="match status" value="1"/>
</dbReference>
<organism evidence="12 13">
    <name type="scientific">Maridesulfovibrio hydrothermalis AM13 = DSM 14728</name>
    <dbReference type="NCBI Taxonomy" id="1121451"/>
    <lineage>
        <taxon>Bacteria</taxon>
        <taxon>Pseudomonadati</taxon>
        <taxon>Thermodesulfobacteriota</taxon>
        <taxon>Desulfovibrionia</taxon>
        <taxon>Desulfovibrionales</taxon>
        <taxon>Desulfovibrionaceae</taxon>
        <taxon>Maridesulfovibrio</taxon>
    </lineage>
</organism>
<reference evidence="12 13" key="1">
    <citation type="submission" date="2012-10" db="EMBL/GenBank/DDBJ databases">
        <authorList>
            <person name="Genoscope - CEA"/>
        </authorList>
    </citation>
    <scope>NUCLEOTIDE SEQUENCE [LARGE SCALE GENOMIC DNA]</scope>
    <source>
        <strain evidence="13">AM13 / DSM 14728</strain>
    </source>
</reference>
<proteinExistence type="inferred from homology"/>
<dbReference type="InterPro" id="IPR051786">
    <property type="entry name" value="ASN_synthetase/amidase"/>
</dbReference>
<evidence type="ECO:0000256" key="3">
    <source>
        <dbReference type="ARBA" id="ARBA00012737"/>
    </source>
</evidence>
<feature type="domain" description="Glutamine amidotransferase type-2" evidence="11">
    <location>
        <begin position="2"/>
        <end position="208"/>
    </location>
</feature>
<dbReference type="PANTHER" id="PTHR43284">
    <property type="entry name" value="ASPARAGINE SYNTHETASE (GLUTAMINE-HYDROLYZING)"/>
    <property type="match status" value="1"/>
</dbReference>
<dbReference type="KEGG" id="dhy:DESAM_20295"/>
<dbReference type="HOGENOM" id="CLU_014658_3_1_7"/>
<dbReference type="Proteomes" id="UP000010808">
    <property type="component" value="Chromosome"/>
</dbReference>
<gene>
    <name evidence="12" type="ORF">DESAM_20295</name>
</gene>
<dbReference type="EMBL" id="FO203522">
    <property type="protein sequence ID" value="CCO22586.1"/>
    <property type="molecule type" value="Genomic_DNA"/>
</dbReference>
<dbReference type="CDD" id="cd00712">
    <property type="entry name" value="AsnB"/>
    <property type="match status" value="1"/>
</dbReference>
<evidence type="ECO:0000256" key="6">
    <source>
        <dbReference type="ARBA" id="ARBA00022962"/>
    </source>
</evidence>